<feature type="non-terminal residue" evidence="1">
    <location>
        <position position="53"/>
    </location>
</feature>
<dbReference type="AlphaFoldDB" id="A0A1X2HX40"/>
<evidence type="ECO:0000313" key="2">
    <source>
        <dbReference type="Proteomes" id="UP000193560"/>
    </source>
</evidence>
<accession>A0A1X2HX40</accession>
<dbReference type="Proteomes" id="UP000193560">
    <property type="component" value="Unassembled WGS sequence"/>
</dbReference>
<sequence length="53" mass="6472">MNVAFISRRYLNQVVFSNQIHMNVTFISRHYLNQVQKLLQHYSIIYNTIHYTL</sequence>
<name>A0A1X2HX40_9FUNG</name>
<gene>
    <name evidence="1" type="ORF">BCR42DRAFT_429266</name>
</gene>
<comment type="caution">
    <text evidence="1">The sequence shown here is derived from an EMBL/GenBank/DDBJ whole genome shotgun (WGS) entry which is preliminary data.</text>
</comment>
<protein>
    <submittedName>
        <fullName evidence="1">Uncharacterized protein</fullName>
    </submittedName>
</protein>
<organism evidence="1 2">
    <name type="scientific">Absidia repens</name>
    <dbReference type="NCBI Taxonomy" id="90262"/>
    <lineage>
        <taxon>Eukaryota</taxon>
        <taxon>Fungi</taxon>
        <taxon>Fungi incertae sedis</taxon>
        <taxon>Mucoromycota</taxon>
        <taxon>Mucoromycotina</taxon>
        <taxon>Mucoromycetes</taxon>
        <taxon>Mucorales</taxon>
        <taxon>Cunninghamellaceae</taxon>
        <taxon>Absidia</taxon>
    </lineage>
</organism>
<keyword evidence="2" id="KW-1185">Reference proteome</keyword>
<proteinExistence type="predicted"/>
<evidence type="ECO:0000313" key="1">
    <source>
        <dbReference type="EMBL" id="ORZ04368.1"/>
    </source>
</evidence>
<reference evidence="1 2" key="1">
    <citation type="submission" date="2016-07" db="EMBL/GenBank/DDBJ databases">
        <title>Pervasive Adenine N6-methylation of Active Genes in Fungi.</title>
        <authorList>
            <consortium name="DOE Joint Genome Institute"/>
            <person name="Mondo S.J."/>
            <person name="Dannebaum R.O."/>
            <person name="Kuo R.C."/>
            <person name="Labutti K."/>
            <person name="Haridas S."/>
            <person name="Kuo A."/>
            <person name="Salamov A."/>
            <person name="Ahrendt S.R."/>
            <person name="Lipzen A."/>
            <person name="Sullivan W."/>
            <person name="Andreopoulos W.B."/>
            <person name="Clum A."/>
            <person name="Lindquist E."/>
            <person name="Daum C."/>
            <person name="Ramamoorthy G.K."/>
            <person name="Gryganskyi A."/>
            <person name="Culley D."/>
            <person name="Magnuson J.K."/>
            <person name="James T.Y."/>
            <person name="O'Malley M.A."/>
            <person name="Stajich J.E."/>
            <person name="Spatafora J.W."/>
            <person name="Visel A."/>
            <person name="Grigoriev I.V."/>
        </authorList>
    </citation>
    <scope>NUCLEOTIDE SEQUENCE [LARGE SCALE GENOMIC DNA]</scope>
    <source>
        <strain evidence="1 2">NRRL 1336</strain>
    </source>
</reference>
<dbReference type="EMBL" id="MCGE01000051">
    <property type="protein sequence ID" value="ORZ04368.1"/>
    <property type="molecule type" value="Genomic_DNA"/>
</dbReference>